<dbReference type="RefSeq" id="WP_232016198.1">
    <property type="nucleotide sequence ID" value="NZ_AP019308.1"/>
</dbReference>
<gene>
    <name evidence="1" type="ORF">Back11_07520</name>
</gene>
<sequence length="73" mass="8297">MADIAKMGEDRFVAQCQEQLLKKSYRPQPVRGCNRKGNWVIDVDIQGYFDNINAVTGKHLPELLRSAVLYSSI</sequence>
<accession>A0A3G9IK77</accession>
<evidence type="ECO:0000313" key="2">
    <source>
        <dbReference type="Proteomes" id="UP000275368"/>
    </source>
</evidence>
<dbReference type="KEGG" id="pbk:Back11_07520"/>
<dbReference type="EMBL" id="AP019308">
    <property type="protein sequence ID" value="BBH19407.1"/>
    <property type="molecule type" value="Genomic_DNA"/>
</dbReference>
<dbReference type="AlphaFoldDB" id="A0A3G9IK77"/>
<proteinExistence type="predicted"/>
<organism evidence="1 2">
    <name type="scientific">Paenibacillus baekrokdamisoli</name>
    <dbReference type="NCBI Taxonomy" id="1712516"/>
    <lineage>
        <taxon>Bacteria</taxon>
        <taxon>Bacillati</taxon>
        <taxon>Bacillota</taxon>
        <taxon>Bacilli</taxon>
        <taxon>Bacillales</taxon>
        <taxon>Paenibacillaceae</taxon>
        <taxon>Paenibacillus</taxon>
    </lineage>
</organism>
<keyword evidence="2" id="KW-1185">Reference proteome</keyword>
<dbReference type="Proteomes" id="UP000275368">
    <property type="component" value="Chromosome"/>
</dbReference>
<protein>
    <submittedName>
        <fullName evidence="1">Uncharacterized protein</fullName>
    </submittedName>
</protein>
<name>A0A3G9IK77_9BACL</name>
<evidence type="ECO:0000313" key="1">
    <source>
        <dbReference type="EMBL" id="BBH19407.1"/>
    </source>
</evidence>
<reference evidence="1 2" key="1">
    <citation type="submission" date="2018-11" db="EMBL/GenBank/DDBJ databases">
        <title>Complete genome sequence of Paenibacillus baekrokdamisoli strain KCTC 33723.</title>
        <authorList>
            <person name="Kang S.W."/>
            <person name="Lee K.C."/>
            <person name="Kim K.K."/>
            <person name="Kim J.S."/>
            <person name="Kim D.S."/>
            <person name="Ko S.H."/>
            <person name="Yang S.H."/>
            <person name="Lee J.S."/>
        </authorList>
    </citation>
    <scope>NUCLEOTIDE SEQUENCE [LARGE SCALE GENOMIC DNA]</scope>
    <source>
        <strain evidence="1 2">KCTC 33723</strain>
    </source>
</reference>